<dbReference type="AlphaFoldDB" id="A0A4D6N9F0"/>
<organism evidence="1 2">
    <name type="scientific">Vigna unguiculata</name>
    <name type="common">Cowpea</name>
    <dbReference type="NCBI Taxonomy" id="3917"/>
    <lineage>
        <taxon>Eukaryota</taxon>
        <taxon>Viridiplantae</taxon>
        <taxon>Streptophyta</taxon>
        <taxon>Embryophyta</taxon>
        <taxon>Tracheophyta</taxon>
        <taxon>Spermatophyta</taxon>
        <taxon>Magnoliopsida</taxon>
        <taxon>eudicotyledons</taxon>
        <taxon>Gunneridae</taxon>
        <taxon>Pentapetalae</taxon>
        <taxon>rosids</taxon>
        <taxon>fabids</taxon>
        <taxon>Fabales</taxon>
        <taxon>Fabaceae</taxon>
        <taxon>Papilionoideae</taxon>
        <taxon>50 kb inversion clade</taxon>
        <taxon>NPAAA clade</taxon>
        <taxon>indigoferoid/millettioid clade</taxon>
        <taxon>Phaseoleae</taxon>
        <taxon>Vigna</taxon>
    </lineage>
</organism>
<accession>A0A4D6N9F0</accession>
<protein>
    <submittedName>
        <fullName evidence="1">Uncharacterized protein</fullName>
    </submittedName>
</protein>
<reference evidence="1 2" key="1">
    <citation type="submission" date="2019-04" db="EMBL/GenBank/DDBJ databases">
        <title>An improved genome assembly and genetic linkage map for asparagus bean, Vigna unguiculata ssp. sesquipedialis.</title>
        <authorList>
            <person name="Xia Q."/>
            <person name="Zhang R."/>
            <person name="Dong Y."/>
        </authorList>
    </citation>
    <scope>NUCLEOTIDE SEQUENCE [LARGE SCALE GENOMIC DNA]</scope>
    <source>
        <tissue evidence="1">Leaf</tissue>
    </source>
</reference>
<evidence type="ECO:0000313" key="2">
    <source>
        <dbReference type="Proteomes" id="UP000501690"/>
    </source>
</evidence>
<proteinExistence type="predicted"/>
<keyword evidence="2" id="KW-1185">Reference proteome</keyword>
<sequence>MSSPKRADACVPVKIIELSPRRRGARLSEIPSRLSDELGRGYVLVGCLLPCFVMFCM</sequence>
<dbReference type="EMBL" id="CP039354">
    <property type="protein sequence ID" value="QCE09414.1"/>
    <property type="molecule type" value="Genomic_DNA"/>
</dbReference>
<name>A0A4D6N9F0_VIGUN</name>
<dbReference type="Proteomes" id="UP000501690">
    <property type="component" value="Linkage Group LG10"/>
</dbReference>
<gene>
    <name evidence="1" type="ORF">DEO72_LG10g633</name>
</gene>
<evidence type="ECO:0000313" key="1">
    <source>
        <dbReference type="EMBL" id="QCE09414.1"/>
    </source>
</evidence>